<dbReference type="InterPro" id="IPR036097">
    <property type="entry name" value="HisK_dim/P_sf"/>
</dbReference>
<dbReference type="CDD" id="cd16922">
    <property type="entry name" value="HATPase_EvgS-ArcB-TorS-like"/>
    <property type="match status" value="1"/>
</dbReference>
<evidence type="ECO:0000256" key="1">
    <source>
        <dbReference type="ARBA" id="ARBA00000085"/>
    </source>
</evidence>
<dbReference type="PANTHER" id="PTHR43047">
    <property type="entry name" value="TWO-COMPONENT HISTIDINE PROTEIN KINASE"/>
    <property type="match status" value="1"/>
</dbReference>
<dbReference type="SUPFAM" id="SSF52172">
    <property type="entry name" value="CheY-like"/>
    <property type="match status" value="1"/>
</dbReference>
<keyword evidence="4" id="KW-0808">Transferase</keyword>
<dbReference type="Pfam" id="PF00072">
    <property type="entry name" value="Response_reg"/>
    <property type="match status" value="1"/>
</dbReference>
<dbReference type="AlphaFoldDB" id="A0A1I2IDW6"/>
<keyword evidence="5 11" id="KW-0418">Kinase</keyword>
<dbReference type="PRINTS" id="PR00344">
    <property type="entry name" value="BCTRLSENSOR"/>
</dbReference>
<dbReference type="CDD" id="cd00082">
    <property type="entry name" value="HisKA"/>
    <property type="match status" value="1"/>
</dbReference>
<keyword evidence="12" id="KW-1185">Reference proteome</keyword>
<dbReference type="RefSeq" id="WP_035323479.1">
    <property type="nucleotide sequence ID" value="NZ_FONH01000016.1"/>
</dbReference>
<dbReference type="SMART" id="SM00387">
    <property type="entry name" value="HATPase_c"/>
    <property type="match status" value="1"/>
</dbReference>
<evidence type="ECO:0000313" key="12">
    <source>
        <dbReference type="Proteomes" id="UP000199477"/>
    </source>
</evidence>
<evidence type="ECO:0000256" key="6">
    <source>
        <dbReference type="ARBA" id="ARBA00023012"/>
    </source>
</evidence>
<evidence type="ECO:0000256" key="2">
    <source>
        <dbReference type="ARBA" id="ARBA00012438"/>
    </source>
</evidence>
<dbReference type="InterPro" id="IPR004358">
    <property type="entry name" value="Sig_transdc_His_kin-like_C"/>
</dbReference>
<gene>
    <name evidence="11" type="ORF">SAMN02799615_03437</name>
</gene>
<dbReference type="GO" id="GO:0005886">
    <property type="term" value="C:plasma membrane"/>
    <property type="evidence" value="ECO:0007669"/>
    <property type="project" value="TreeGrafter"/>
</dbReference>
<dbReference type="Pfam" id="PF07494">
    <property type="entry name" value="Reg_prop"/>
    <property type="match status" value="4"/>
</dbReference>
<dbReference type="Pfam" id="PF07495">
    <property type="entry name" value="Y_Y_Y"/>
    <property type="match status" value="1"/>
</dbReference>
<dbReference type="PROSITE" id="PS50109">
    <property type="entry name" value="HIS_KIN"/>
    <property type="match status" value="1"/>
</dbReference>
<protein>
    <recommendedName>
        <fullName evidence="2">histidine kinase</fullName>
        <ecNumber evidence="2">2.7.13.3</ecNumber>
    </recommendedName>
</protein>
<feature type="modified residue" description="4-aspartylphosphate" evidence="7">
    <location>
        <position position="1094"/>
    </location>
</feature>
<dbReference type="InterPro" id="IPR011110">
    <property type="entry name" value="Reg_prop"/>
</dbReference>
<dbReference type="Pfam" id="PF00512">
    <property type="entry name" value="HisKA"/>
    <property type="match status" value="1"/>
</dbReference>
<feature type="transmembrane region" description="Helical" evidence="8">
    <location>
        <begin position="759"/>
        <end position="779"/>
    </location>
</feature>
<dbReference type="EC" id="2.7.13.3" evidence="2"/>
<dbReference type="InterPro" id="IPR011123">
    <property type="entry name" value="Y_Y_Y"/>
</dbReference>
<feature type="domain" description="Histidine kinase" evidence="9">
    <location>
        <begin position="813"/>
        <end position="1027"/>
    </location>
</feature>
<evidence type="ECO:0000259" key="9">
    <source>
        <dbReference type="PROSITE" id="PS50109"/>
    </source>
</evidence>
<dbReference type="SUPFAM" id="SSF47384">
    <property type="entry name" value="Homodimeric domain of signal transducing histidine kinase"/>
    <property type="match status" value="1"/>
</dbReference>
<dbReference type="InterPro" id="IPR011006">
    <property type="entry name" value="CheY-like_superfamily"/>
</dbReference>
<keyword evidence="8" id="KW-0472">Membrane</keyword>
<dbReference type="STRING" id="500610.SAMN02799615_03437"/>
<dbReference type="Gene3D" id="3.40.50.2300">
    <property type="match status" value="1"/>
</dbReference>
<keyword evidence="3 7" id="KW-0597">Phosphoprotein</keyword>
<dbReference type="SMART" id="SM00388">
    <property type="entry name" value="HisKA"/>
    <property type="match status" value="1"/>
</dbReference>
<evidence type="ECO:0000313" key="11">
    <source>
        <dbReference type="EMBL" id="SFF40539.1"/>
    </source>
</evidence>
<organism evidence="11 12">
    <name type="scientific">Dyella marensis</name>
    <dbReference type="NCBI Taxonomy" id="500610"/>
    <lineage>
        <taxon>Bacteria</taxon>
        <taxon>Pseudomonadati</taxon>
        <taxon>Pseudomonadota</taxon>
        <taxon>Gammaproteobacteria</taxon>
        <taxon>Lysobacterales</taxon>
        <taxon>Rhodanobacteraceae</taxon>
        <taxon>Dyella</taxon>
    </lineage>
</organism>
<sequence length="1170" mass="127391">MFSALMLQTLLAAAGAGAPPPAWTVPSFRNYGMAEGLPSSNIDALAQDGQGYVWVATESGLARYDGERFRVWRHDPRDPRSLPAMPLATLMVDPDGRLWGGSRDGLVRYDPAQGNFDHWRRDPADPASAGSDDVTALARAGQGPLWVGHFDVGLDRMRADGRGFDHLRHDPADPGTLSSDTVYSLLADPDGTLWIGTGRGLDHRAPDGRISHVAFARPDDAFRDKPLKIYQLARLGGTLYIGSNRGLYALAADATGAVPVAPEVLPQKLIYSLAADAQHRLWIGTNEGVYLRDADGTYRRLEPRPLLRHGLPNGFIAQLLRDHEGGMWIGTYNGLAYLSPRWNDFQYVTHVPENPDSIVPGAYHAVAGNRGDHLWIAGSNGAIDRLDLATGKVRHLAFHLPQGRSANAIREDARGRLWIASASGSFVLDGDKAIELEAPMAERILFGPDGTAYLQNDDGVYACDPDTLKGHPLDFGPRARNLTFADMHLYDGALWFATSAGVMRWTPGDAQASFIEGVPATAFHFLGLGDGRLWLLDDENLSVFKLDGQRAVPAGSYPLYRQHPLSDVLGMHVDGPGRVWFFSRSGLWRFDPVSGKVREPGLEQGLPESQFTNVSHASLWDGRVAAATNEGIAIFAPNALGEYSREPRMRLEDGSVRRGNQTLRLAADAQPWRLQWSDRDLTVSARALTYLAPERTRYRFRLDGLDSDWVDTGARGDRSFTQLPGGDYVLHVQAAGPDGAWGELPALRIHADSPPWLRWWAWLAYALLLALLFAALLAAMRRRQAQRHRLALITQEHQLAQAASRAKTQFLAELGHEIRTPMTGVLGMAELLLSRPLGTTERHYAQTIRNSGEVLLTLVNDALDLARIEAGRLQLNPAPFDPHALLLDVADLQRGKAVSKGLSLQVHVREGVPAHVHGDAVRVRQILLNLSGNALKFTERGEVRLTLDTDGDGLVFVVSDTGPGIAPSDQAKLFRHYQQLDGPQRGSGSGLGLAICRELATLMGGRIALESAPGKGSSFRVHLPLPATASPAERVARGDSGPRWRLLLLEDEPTVAAVIAGLLEAQGHTVEHVPNALRAMEALERQRFDAALVDLDLPGLDGLQWAGLVRSREHEDRLPMIAITARSGGDEESRARAAGMDGFLRKPLHGEQLAQALAAVLVDAPAETAG</sequence>
<dbReference type="GO" id="GO:0000155">
    <property type="term" value="F:phosphorelay sensor kinase activity"/>
    <property type="evidence" value="ECO:0007669"/>
    <property type="project" value="InterPro"/>
</dbReference>
<dbReference type="InterPro" id="IPR001789">
    <property type="entry name" value="Sig_transdc_resp-reg_receiver"/>
</dbReference>
<reference evidence="12" key="1">
    <citation type="submission" date="2016-10" db="EMBL/GenBank/DDBJ databases">
        <authorList>
            <person name="Varghese N."/>
            <person name="Submissions S."/>
        </authorList>
    </citation>
    <scope>NUCLEOTIDE SEQUENCE [LARGE SCALE GENOMIC DNA]</scope>
    <source>
        <strain evidence="12">UNC178MFTsu3.1</strain>
    </source>
</reference>
<dbReference type="PROSITE" id="PS50110">
    <property type="entry name" value="RESPONSE_REGULATORY"/>
    <property type="match status" value="1"/>
</dbReference>
<keyword evidence="8" id="KW-0812">Transmembrane</keyword>
<dbReference type="Gene3D" id="2.130.10.10">
    <property type="entry name" value="YVTN repeat-like/Quinoprotein amine dehydrogenase"/>
    <property type="match status" value="4"/>
</dbReference>
<accession>A0A1I2IDW6</accession>
<keyword evidence="6" id="KW-0902">Two-component regulatory system</keyword>
<feature type="domain" description="Response regulatory" evidence="10">
    <location>
        <begin position="1045"/>
        <end position="1161"/>
    </location>
</feature>
<dbReference type="InterPro" id="IPR003661">
    <property type="entry name" value="HisK_dim/P_dom"/>
</dbReference>
<dbReference type="PANTHER" id="PTHR43047:SF72">
    <property type="entry name" value="OSMOSENSING HISTIDINE PROTEIN KINASE SLN1"/>
    <property type="match status" value="1"/>
</dbReference>
<dbReference type="SUPFAM" id="SSF55874">
    <property type="entry name" value="ATPase domain of HSP90 chaperone/DNA topoisomerase II/histidine kinase"/>
    <property type="match status" value="1"/>
</dbReference>
<dbReference type="SUPFAM" id="SSF63829">
    <property type="entry name" value="Calcium-dependent phosphotriesterase"/>
    <property type="match status" value="4"/>
</dbReference>
<dbReference type="Pfam" id="PF02518">
    <property type="entry name" value="HATPase_c"/>
    <property type="match status" value="1"/>
</dbReference>
<dbReference type="CDD" id="cd17546">
    <property type="entry name" value="REC_hyHK_CKI1_RcsC-like"/>
    <property type="match status" value="1"/>
</dbReference>
<dbReference type="Gene3D" id="2.60.40.10">
    <property type="entry name" value="Immunoglobulins"/>
    <property type="match status" value="1"/>
</dbReference>
<dbReference type="SMART" id="SM00448">
    <property type="entry name" value="REC"/>
    <property type="match status" value="1"/>
</dbReference>
<name>A0A1I2IDW6_9GAMM</name>
<dbReference type="Gene3D" id="3.30.565.10">
    <property type="entry name" value="Histidine kinase-like ATPase, C-terminal domain"/>
    <property type="match status" value="1"/>
</dbReference>
<evidence type="ECO:0000256" key="4">
    <source>
        <dbReference type="ARBA" id="ARBA00022679"/>
    </source>
</evidence>
<evidence type="ECO:0000256" key="7">
    <source>
        <dbReference type="PROSITE-ProRule" id="PRU00169"/>
    </source>
</evidence>
<evidence type="ECO:0000256" key="5">
    <source>
        <dbReference type="ARBA" id="ARBA00022777"/>
    </source>
</evidence>
<dbReference type="Gene3D" id="1.10.287.130">
    <property type="match status" value="1"/>
</dbReference>
<evidence type="ECO:0000256" key="8">
    <source>
        <dbReference type="SAM" id="Phobius"/>
    </source>
</evidence>
<dbReference type="GO" id="GO:0009927">
    <property type="term" value="F:histidine phosphotransfer kinase activity"/>
    <property type="evidence" value="ECO:0007669"/>
    <property type="project" value="TreeGrafter"/>
</dbReference>
<dbReference type="InterPro" id="IPR003594">
    <property type="entry name" value="HATPase_dom"/>
</dbReference>
<evidence type="ECO:0000256" key="3">
    <source>
        <dbReference type="ARBA" id="ARBA00022553"/>
    </source>
</evidence>
<keyword evidence="8" id="KW-1133">Transmembrane helix</keyword>
<dbReference type="FunFam" id="3.30.565.10:FF:000010">
    <property type="entry name" value="Sensor histidine kinase RcsC"/>
    <property type="match status" value="1"/>
</dbReference>
<dbReference type="Proteomes" id="UP000199477">
    <property type="component" value="Unassembled WGS sequence"/>
</dbReference>
<dbReference type="InterPro" id="IPR015943">
    <property type="entry name" value="WD40/YVTN_repeat-like_dom_sf"/>
</dbReference>
<dbReference type="EMBL" id="FONH01000016">
    <property type="protein sequence ID" value="SFF40539.1"/>
    <property type="molecule type" value="Genomic_DNA"/>
</dbReference>
<dbReference type="InterPro" id="IPR036890">
    <property type="entry name" value="HATPase_C_sf"/>
</dbReference>
<dbReference type="InterPro" id="IPR005467">
    <property type="entry name" value="His_kinase_dom"/>
</dbReference>
<evidence type="ECO:0000259" key="10">
    <source>
        <dbReference type="PROSITE" id="PS50110"/>
    </source>
</evidence>
<comment type="catalytic activity">
    <reaction evidence="1">
        <text>ATP + protein L-histidine = ADP + protein N-phospho-L-histidine.</text>
        <dbReference type="EC" id="2.7.13.3"/>
    </reaction>
</comment>
<dbReference type="InterPro" id="IPR013783">
    <property type="entry name" value="Ig-like_fold"/>
</dbReference>
<proteinExistence type="predicted"/>